<sequence length="595" mass="65764">MATLAPGILLKLINSMNSGTRATGEHRSSLLQVTDIVPVDLDEKNLWPQHGFYIKVSDSSHSVYVSLPDEQEDLVLSNKMQLGQFIYVDRLEPGSPVPVIKGTKTIPGRHPLVGTPEPIMAMKKIGEDNERSYNLRQSVHRRSSWEQNVPGNGVSSPLVMKPVNLDLDQCTPRKERSSSMRMGANFSVSPIIKGGRMEKDGNASSVCRASMSVGLFAKMVDKGESPGCVRKSCMTPSVSKLPRSRSVCDREPRIPWTPFNPTEKRSMTPPPIKKNITVAPSIAVTGDAQNSSHSVLGVKQQCASKQSNNIGMLLPGKLSILGKEAIHNRETTQKVALQALRDASATETLVRTLKMLSDLSKSAKPDAPTACLDQFLEFHNQIVQAVSDMESIQAATASNEIPQTPLRKRQEGLKRHPEDDAYILHEHNSMDQNCDSELSSSKRRSALYKSVSVATHERNDLKSNIGKISRSSTTPKASDRKGALTLIGKFSLDTVSENDENRKPASNHFSNTIKLGKQIETEAGNWFMDFLEEALEKGMKKPRGTTTKDTRKIPQSLLFRVINWVEVEQTDASKRPVHPRATQVARKLRIKVKNP</sequence>
<dbReference type="Pfam" id="PF06075">
    <property type="entry name" value="DUF936"/>
    <property type="match status" value="1"/>
</dbReference>
<dbReference type="Pfam" id="PF21647">
    <property type="entry name" value="DUF6857"/>
    <property type="match status" value="1"/>
</dbReference>
<comment type="caution">
    <text evidence="3">The sequence shown here is derived from an EMBL/GenBank/DDBJ whole genome shotgun (WGS) entry which is preliminary data.</text>
</comment>
<dbReference type="EMBL" id="JADFTS010000005">
    <property type="protein sequence ID" value="KAF9604057.1"/>
    <property type="molecule type" value="Genomic_DNA"/>
</dbReference>
<gene>
    <name evidence="3" type="ORF">IFM89_001932</name>
</gene>
<reference evidence="3 4" key="1">
    <citation type="submission" date="2020-10" db="EMBL/GenBank/DDBJ databases">
        <title>The Coptis chinensis genome and diversification of protoberbering-type alkaloids.</title>
        <authorList>
            <person name="Wang B."/>
            <person name="Shu S."/>
            <person name="Song C."/>
            <person name="Liu Y."/>
        </authorList>
    </citation>
    <scope>NUCLEOTIDE SEQUENCE [LARGE SCALE GENOMIC DNA]</scope>
    <source>
        <strain evidence="3">HL-2020</strain>
        <tissue evidence="3">Leaf</tissue>
    </source>
</reference>
<proteinExistence type="predicted"/>
<dbReference type="InterPro" id="IPR010341">
    <property type="entry name" value="DUF936_pln"/>
</dbReference>
<dbReference type="InterPro" id="IPR049172">
    <property type="entry name" value="DUF6857_pln"/>
</dbReference>
<keyword evidence="4" id="KW-1185">Reference proteome</keyword>
<feature type="domain" description="DUF6857" evidence="2">
    <location>
        <begin position="314"/>
        <end position="574"/>
    </location>
</feature>
<evidence type="ECO:0000259" key="2">
    <source>
        <dbReference type="Pfam" id="PF21647"/>
    </source>
</evidence>
<evidence type="ECO:0000313" key="3">
    <source>
        <dbReference type="EMBL" id="KAF9604057.1"/>
    </source>
</evidence>
<dbReference type="PANTHER" id="PTHR31928:SF6">
    <property type="entry name" value="DUF936 DOMAIN-CONTAINING PROTEIN"/>
    <property type="match status" value="1"/>
</dbReference>
<name>A0A835LT96_9MAGN</name>
<evidence type="ECO:0000313" key="4">
    <source>
        <dbReference type="Proteomes" id="UP000631114"/>
    </source>
</evidence>
<dbReference type="PANTHER" id="PTHR31928">
    <property type="entry name" value="EXPRESSED PROTEIN"/>
    <property type="match status" value="1"/>
</dbReference>
<dbReference type="Proteomes" id="UP000631114">
    <property type="component" value="Unassembled WGS sequence"/>
</dbReference>
<dbReference type="AlphaFoldDB" id="A0A835LT96"/>
<protein>
    <submittedName>
        <fullName evidence="3">Uncharacterized protein</fullName>
    </submittedName>
</protein>
<organism evidence="3 4">
    <name type="scientific">Coptis chinensis</name>
    <dbReference type="NCBI Taxonomy" id="261450"/>
    <lineage>
        <taxon>Eukaryota</taxon>
        <taxon>Viridiplantae</taxon>
        <taxon>Streptophyta</taxon>
        <taxon>Embryophyta</taxon>
        <taxon>Tracheophyta</taxon>
        <taxon>Spermatophyta</taxon>
        <taxon>Magnoliopsida</taxon>
        <taxon>Ranunculales</taxon>
        <taxon>Ranunculaceae</taxon>
        <taxon>Coptidoideae</taxon>
        <taxon>Coptis</taxon>
    </lineage>
</organism>
<feature type="domain" description="DUF936" evidence="1">
    <location>
        <begin position="4"/>
        <end position="120"/>
    </location>
</feature>
<dbReference type="OrthoDB" id="1602505at2759"/>
<accession>A0A835LT96</accession>
<evidence type="ECO:0000259" key="1">
    <source>
        <dbReference type="Pfam" id="PF06075"/>
    </source>
</evidence>
<dbReference type="InterPro" id="IPR048297">
    <property type="entry name" value="DUF936_dom_pln"/>
</dbReference>